<dbReference type="AlphaFoldDB" id="A0A1G6DIG0"/>
<dbReference type="InterPro" id="IPR011049">
    <property type="entry name" value="Serralysin-like_metalloprot_C"/>
</dbReference>
<gene>
    <name evidence="1" type="ORF">SAMN02982931_03447</name>
</gene>
<dbReference type="Proteomes" id="UP000199071">
    <property type="component" value="Unassembled WGS sequence"/>
</dbReference>
<organism evidence="1 2">
    <name type="scientific">Bauldia litoralis</name>
    <dbReference type="NCBI Taxonomy" id="665467"/>
    <lineage>
        <taxon>Bacteria</taxon>
        <taxon>Pseudomonadati</taxon>
        <taxon>Pseudomonadota</taxon>
        <taxon>Alphaproteobacteria</taxon>
        <taxon>Hyphomicrobiales</taxon>
        <taxon>Kaistiaceae</taxon>
        <taxon>Bauldia</taxon>
    </lineage>
</organism>
<evidence type="ECO:0000313" key="1">
    <source>
        <dbReference type="EMBL" id="SDB44977.1"/>
    </source>
</evidence>
<dbReference type="EMBL" id="FMXQ01000007">
    <property type="protein sequence ID" value="SDB44977.1"/>
    <property type="molecule type" value="Genomic_DNA"/>
</dbReference>
<dbReference type="RefSeq" id="WP_090878188.1">
    <property type="nucleotide sequence ID" value="NZ_FMXQ01000007.1"/>
</dbReference>
<accession>A0A1G6DIG0</accession>
<proteinExistence type="predicted"/>
<dbReference type="STRING" id="665467.SAMN02982931_03447"/>
<reference evidence="1 2" key="1">
    <citation type="submission" date="2016-10" db="EMBL/GenBank/DDBJ databases">
        <authorList>
            <person name="de Groot N.N."/>
        </authorList>
    </citation>
    <scope>NUCLEOTIDE SEQUENCE [LARGE SCALE GENOMIC DNA]</scope>
    <source>
        <strain evidence="1 2">ATCC 35022</strain>
    </source>
</reference>
<dbReference type="SUPFAM" id="SSF51120">
    <property type="entry name" value="beta-Roll"/>
    <property type="match status" value="1"/>
</dbReference>
<protein>
    <submittedName>
        <fullName evidence="1">Uncharacterized protein</fullName>
    </submittedName>
</protein>
<evidence type="ECO:0000313" key="2">
    <source>
        <dbReference type="Proteomes" id="UP000199071"/>
    </source>
</evidence>
<name>A0A1G6DIG0_9HYPH</name>
<sequence>MPIQKKDIYVPTMPAITYSGPGVRWKIKEGVDVGTATGPATIFSTHANSKLVNQGYVYSYEAFAIAFAENNAKITNKETGVINGQQAGAYIATATGTKATVMNDGKIIGGGVGVYSVGPGDLKVENTGDINGVSAGIYALVLNAGSKPGPDIVNDGSIVGDVAGIYSVATGLRTTITNKSDGLIEGGTVDGAPSGAAIGILGGSFKLTNDGKIKGDILSTDFANDKVVNSGKIKGDVYLGAGNDTYKSKDGKAGLLNGQEGNDKFVLGSKADKLVFDTALNAATNVDRVKNFEHGKDQAFLDQTIFTALSGPGQLLNSEFRKGASAQDADDHIIYQKGTGALFYDADGTGGIAQVKFAQFDAGQKLTASDFVVIA</sequence>
<keyword evidence="2" id="KW-1185">Reference proteome</keyword>
<dbReference type="OrthoDB" id="3817502at2"/>